<organism evidence="14 15">
    <name type="scientific">Ceutorhynchus assimilis</name>
    <name type="common">cabbage seed weevil</name>
    <dbReference type="NCBI Taxonomy" id="467358"/>
    <lineage>
        <taxon>Eukaryota</taxon>
        <taxon>Metazoa</taxon>
        <taxon>Ecdysozoa</taxon>
        <taxon>Arthropoda</taxon>
        <taxon>Hexapoda</taxon>
        <taxon>Insecta</taxon>
        <taxon>Pterygota</taxon>
        <taxon>Neoptera</taxon>
        <taxon>Endopterygota</taxon>
        <taxon>Coleoptera</taxon>
        <taxon>Polyphaga</taxon>
        <taxon>Cucujiformia</taxon>
        <taxon>Curculionidae</taxon>
        <taxon>Ceutorhynchinae</taxon>
        <taxon>Ceutorhynchus</taxon>
    </lineage>
</organism>
<evidence type="ECO:0000256" key="6">
    <source>
        <dbReference type="ARBA" id="ARBA00022723"/>
    </source>
</evidence>
<comment type="similarity">
    <text evidence="4">Belongs to the cytochrome P450 family.</text>
</comment>
<gene>
    <name evidence="14" type="ORF">CEUTPL_LOCUS9788</name>
</gene>
<keyword evidence="15" id="KW-1185">Reference proteome</keyword>
<dbReference type="PANTHER" id="PTHR24292">
    <property type="entry name" value="CYTOCHROME P450"/>
    <property type="match status" value="1"/>
</dbReference>
<evidence type="ECO:0000256" key="2">
    <source>
        <dbReference type="ARBA" id="ARBA00004174"/>
    </source>
</evidence>
<dbReference type="OrthoDB" id="2789670at2759"/>
<keyword evidence="12" id="KW-0472">Membrane</keyword>
<dbReference type="SUPFAM" id="SSF48264">
    <property type="entry name" value="Cytochrome P450"/>
    <property type="match status" value="1"/>
</dbReference>
<evidence type="ECO:0000256" key="3">
    <source>
        <dbReference type="ARBA" id="ARBA00004406"/>
    </source>
</evidence>
<dbReference type="Gene3D" id="1.10.630.10">
    <property type="entry name" value="Cytochrome P450"/>
    <property type="match status" value="1"/>
</dbReference>
<feature type="binding site" description="axial binding residue" evidence="13">
    <location>
        <position position="343"/>
    </location>
    <ligand>
        <name>heme</name>
        <dbReference type="ChEBI" id="CHEBI:30413"/>
    </ligand>
    <ligandPart>
        <name>Fe</name>
        <dbReference type="ChEBI" id="CHEBI:18248"/>
    </ligandPart>
</feature>
<dbReference type="InterPro" id="IPR002401">
    <property type="entry name" value="Cyt_P450_E_grp-I"/>
</dbReference>
<evidence type="ECO:0000313" key="15">
    <source>
        <dbReference type="Proteomes" id="UP001152799"/>
    </source>
</evidence>
<dbReference type="InterPro" id="IPR050476">
    <property type="entry name" value="Insect_CytP450_Detox"/>
</dbReference>
<proteinExistence type="inferred from homology"/>
<evidence type="ECO:0000256" key="10">
    <source>
        <dbReference type="ARBA" id="ARBA00023004"/>
    </source>
</evidence>
<dbReference type="GO" id="GO:0016705">
    <property type="term" value="F:oxidoreductase activity, acting on paired donors, with incorporation or reduction of molecular oxygen"/>
    <property type="evidence" value="ECO:0007669"/>
    <property type="project" value="InterPro"/>
</dbReference>
<dbReference type="GO" id="GO:0005506">
    <property type="term" value="F:iron ion binding"/>
    <property type="evidence" value="ECO:0007669"/>
    <property type="project" value="InterPro"/>
</dbReference>
<reference evidence="14" key="1">
    <citation type="submission" date="2022-01" db="EMBL/GenBank/DDBJ databases">
        <authorList>
            <person name="King R."/>
        </authorList>
    </citation>
    <scope>NUCLEOTIDE SEQUENCE</scope>
</reference>
<dbReference type="GO" id="GO:0004497">
    <property type="term" value="F:monooxygenase activity"/>
    <property type="evidence" value="ECO:0007669"/>
    <property type="project" value="UniProtKB-KW"/>
</dbReference>
<keyword evidence="11" id="KW-0503">Monooxygenase</keyword>
<evidence type="ECO:0000256" key="9">
    <source>
        <dbReference type="ARBA" id="ARBA00023002"/>
    </source>
</evidence>
<dbReference type="InterPro" id="IPR036396">
    <property type="entry name" value="Cyt_P450_sf"/>
</dbReference>
<accession>A0A9N9MR52</accession>
<evidence type="ECO:0000256" key="8">
    <source>
        <dbReference type="ARBA" id="ARBA00022848"/>
    </source>
</evidence>
<evidence type="ECO:0000313" key="14">
    <source>
        <dbReference type="EMBL" id="CAG9769275.1"/>
    </source>
</evidence>
<keyword evidence="7" id="KW-0256">Endoplasmic reticulum</keyword>
<dbReference type="PANTHER" id="PTHR24292:SF100">
    <property type="entry name" value="CYTOCHROME P450 6A16, ISOFORM B-RELATED"/>
    <property type="match status" value="1"/>
</dbReference>
<dbReference type="PRINTS" id="PR00463">
    <property type="entry name" value="EP450I"/>
</dbReference>
<evidence type="ECO:0000256" key="11">
    <source>
        <dbReference type="ARBA" id="ARBA00023033"/>
    </source>
</evidence>
<dbReference type="Pfam" id="PF00067">
    <property type="entry name" value="p450"/>
    <property type="match status" value="1"/>
</dbReference>
<keyword evidence="5 13" id="KW-0349">Heme</keyword>
<evidence type="ECO:0000256" key="13">
    <source>
        <dbReference type="PIRSR" id="PIRSR602401-1"/>
    </source>
</evidence>
<dbReference type="Proteomes" id="UP001152799">
    <property type="component" value="Chromosome 5"/>
</dbReference>
<sequence length="398" mass="45588">MMSTDFDYFSSHGLFSHENDLLSDTMFNATGTKWKTLRSKLSPSFSSAKLKTLFGMLYQLGDRFEKKIEDYSKKGETLDMKNLAMCFGTDVVSICLLGLESDCMNYPESDLGTISKLMSEPRPVKFMVENTVNWNLLGTLGYRVWSKRIDNFFLTLIPDALEFRKKNKLSRNDMIGLLIQAQDNDQLTEREVIANIVSIYFAGYETTSTTISFLMYELSKNQEVQDKLRKEIMDLRKLTPDGEFTYDDLVHMKYADKCIYETLRKYPPVPEVPRAAVKDYKIPGTNQVIPKGVLITTPVMSVHYDPEYYPNPEEFNPENFSPENKAARHEFSFLGFGGGPRICIEPHKGLQPNELCRHQQGTKKRLNGGQGRGNSVSVFVENRNENKFNHSIITSVRK</sequence>
<keyword evidence="10 13" id="KW-0408">Iron</keyword>
<name>A0A9N9MR52_9CUCU</name>
<dbReference type="GO" id="GO:0005789">
    <property type="term" value="C:endoplasmic reticulum membrane"/>
    <property type="evidence" value="ECO:0007669"/>
    <property type="project" value="UniProtKB-SubCell"/>
</dbReference>
<dbReference type="AlphaFoldDB" id="A0A9N9MR52"/>
<comment type="subcellular location">
    <subcellularLocation>
        <location evidence="3">Endoplasmic reticulum membrane</location>
        <topology evidence="3">Peripheral membrane protein</topology>
    </subcellularLocation>
    <subcellularLocation>
        <location evidence="2">Microsome membrane</location>
        <topology evidence="2">Peripheral membrane protein</topology>
    </subcellularLocation>
</comment>
<dbReference type="GO" id="GO:0020037">
    <property type="term" value="F:heme binding"/>
    <property type="evidence" value="ECO:0007669"/>
    <property type="project" value="InterPro"/>
</dbReference>
<keyword evidence="6 13" id="KW-0479">Metal-binding</keyword>
<evidence type="ECO:0000256" key="5">
    <source>
        <dbReference type="ARBA" id="ARBA00022617"/>
    </source>
</evidence>
<evidence type="ECO:0000256" key="4">
    <source>
        <dbReference type="ARBA" id="ARBA00010617"/>
    </source>
</evidence>
<dbReference type="CDD" id="cd11056">
    <property type="entry name" value="CYP6-like"/>
    <property type="match status" value="1"/>
</dbReference>
<evidence type="ECO:0008006" key="16">
    <source>
        <dbReference type="Google" id="ProtNLM"/>
    </source>
</evidence>
<dbReference type="EMBL" id="OU892281">
    <property type="protein sequence ID" value="CAG9769275.1"/>
    <property type="molecule type" value="Genomic_DNA"/>
</dbReference>
<evidence type="ECO:0000256" key="7">
    <source>
        <dbReference type="ARBA" id="ARBA00022824"/>
    </source>
</evidence>
<keyword evidence="8" id="KW-0492">Microsome</keyword>
<keyword evidence="9" id="KW-0560">Oxidoreductase</keyword>
<dbReference type="PRINTS" id="PR00385">
    <property type="entry name" value="P450"/>
</dbReference>
<protein>
    <recommendedName>
        <fullName evidence="16">Cytochrome P450</fullName>
    </recommendedName>
</protein>
<evidence type="ECO:0000256" key="1">
    <source>
        <dbReference type="ARBA" id="ARBA00001971"/>
    </source>
</evidence>
<evidence type="ECO:0000256" key="12">
    <source>
        <dbReference type="ARBA" id="ARBA00023136"/>
    </source>
</evidence>
<comment type="cofactor">
    <cofactor evidence="1 13">
        <name>heme</name>
        <dbReference type="ChEBI" id="CHEBI:30413"/>
    </cofactor>
</comment>
<dbReference type="InterPro" id="IPR001128">
    <property type="entry name" value="Cyt_P450"/>
</dbReference>